<dbReference type="InterPro" id="IPR052017">
    <property type="entry name" value="TSUP"/>
</dbReference>
<keyword evidence="4 8" id="KW-1003">Cell membrane</keyword>
<feature type="transmembrane region" description="Helical" evidence="8">
    <location>
        <begin position="197"/>
        <end position="217"/>
    </location>
</feature>
<dbReference type="OrthoDB" id="3872971at2"/>
<evidence type="ECO:0000256" key="1">
    <source>
        <dbReference type="ARBA" id="ARBA00004651"/>
    </source>
</evidence>
<keyword evidence="10" id="KW-1185">Reference proteome</keyword>
<accession>F8DZN5</accession>
<dbReference type="PANTHER" id="PTHR30269">
    <property type="entry name" value="TRANSMEMBRANE PROTEIN YFCA"/>
    <property type="match status" value="1"/>
</dbReference>
<dbReference type="EMBL" id="CP002857">
    <property type="protein sequence ID" value="AEI09083.1"/>
    <property type="molecule type" value="Genomic_DNA"/>
</dbReference>
<evidence type="ECO:0000256" key="3">
    <source>
        <dbReference type="ARBA" id="ARBA00022448"/>
    </source>
</evidence>
<evidence type="ECO:0000256" key="7">
    <source>
        <dbReference type="ARBA" id="ARBA00023136"/>
    </source>
</evidence>
<dbReference type="Pfam" id="PF01925">
    <property type="entry name" value="TauE"/>
    <property type="match status" value="1"/>
</dbReference>
<evidence type="ECO:0000256" key="6">
    <source>
        <dbReference type="ARBA" id="ARBA00022989"/>
    </source>
</evidence>
<comment type="subcellular location">
    <subcellularLocation>
        <location evidence="1 8">Cell membrane</location>
        <topology evidence="1 8">Multi-pass membrane protein</topology>
    </subcellularLocation>
</comment>
<evidence type="ECO:0000256" key="8">
    <source>
        <dbReference type="RuleBase" id="RU363041"/>
    </source>
</evidence>
<proteinExistence type="inferred from homology"/>
<keyword evidence="7 8" id="KW-0472">Membrane</keyword>
<feature type="transmembrane region" description="Helical" evidence="8">
    <location>
        <begin position="73"/>
        <end position="91"/>
    </location>
</feature>
<feature type="transmembrane region" description="Helical" evidence="8">
    <location>
        <begin position="165"/>
        <end position="185"/>
    </location>
</feature>
<evidence type="ECO:0000313" key="9">
    <source>
        <dbReference type="EMBL" id="AEI09083.1"/>
    </source>
</evidence>
<keyword evidence="5 8" id="KW-0812">Transmembrane</keyword>
<evidence type="ECO:0000313" key="10">
    <source>
        <dbReference type="Proteomes" id="UP000000492"/>
    </source>
</evidence>
<dbReference type="GO" id="GO:0005886">
    <property type="term" value="C:plasma membrane"/>
    <property type="evidence" value="ECO:0007669"/>
    <property type="project" value="UniProtKB-SubCell"/>
</dbReference>
<sequence>MSVWILVGIVFLAAFAGACLQRISGMGMGLLAAPVFALVLGPIVGVMVVNVLAAINALINSVSARSFIDWRRFWLIGPVMILGAIPAVYLVEHMSVAWLQILVGSMLVIALTVVTFGQSQVPVANGATPAVTSGIVGGFMNTIAGVAGPAITVYAQAARWEQRSFAATLQPLFVVSGVVSFAAKFCADAADMASVPTLIWPAGLVAMVLGIFSGKHLSAKVSRNTARNVAITVATLGALSAVVRGVLSL</sequence>
<dbReference type="HOGENOM" id="CLU_054750_6_0_11"/>
<dbReference type="STRING" id="662755.CRES_0726"/>
<dbReference type="RefSeq" id="WP_013888101.1">
    <property type="nucleotide sequence ID" value="NC_015673.1"/>
</dbReference>
<protein>
    <recommendedName>
        <fullName evidence="8">Probable membrane transporter protein</fullName>
    </recommendedName>
</protein>
<dbReference type="eggNOG" id="COG0730">
    <property type="taxonomic scope" value="Bacteria"/>
</dbReference>
<keyword evidence="6 8" id="KW-1133">Transmembrane helix</keyword>
<reference evidence="9 10" key="1">
    <citation type="journal article" date="2012" name="BMC Genomics">
        <title>Complete genome sequence, lifestyle, and multi-drug resistance of the human pathogen Corynebacterium resistens DSM 45100 isolated from blood samples of a leukemia patient.</title>
        <authorList>
            <person name="Schroder J."/>
            <person name="Maus I."/>
            <person name="Meyer K."/>
            <person name="Wordemann S."/>
            <person name="Blom J."/>
            <person name="Jaenicke S."/>
            <person name="Schneider J."/>
            <person name="Trost E."/>
            <person name="Tauch A."/>
        </authorList>
    </citation>
    <scope>NUCLEOTIDE SEQUENCE [LARGE SCALE GENOMIC DNA]</scope>
    <source>
        <strain evidence="10">DSM 45100 / JCM 12819 / CCUG 50093 / GTC 2026 / SICGH 158</strain>
    </source>
</reference>
<organism evidence="9 10">
    <name type="scientific">Corynebacterium resistens (strain DSM 45100 / JCM 12819 / GTC 2026 / SICGH 158)</name>
    <dbReference type="NCBI Taxonomy" id="662755"/>
    <lineage>
        <taxon>Bacteria</taxon>
        <taxon>Bacillati</taxon>
        <taxon>Actinomycetota</taxon>
        <taxon>Actinomycetes</taxon>
        <taxon>Mycobacteriales</taxon>
        <taxon>Corynebacteriaceae</taxon>
        <taxon>Corynebacterium</taxon>
    </lineage>
</organism>
<dbReference type="KEGG" id="crd:CRES_0726"/>
<evidence type="ECO:0000256" key="2">
    <source>
        <dbReference type="ARBA" id="ARBA00009142"/>
    </source>
</evidence>
<dbReference type="InterPro" id="IPR002781">
    <property type="entry name" value="TM_pro_TauE-like"/>
</dbReference>
<feature type="transmembrane region" description="Helical" evidence="8">
    <location>
        <begin position="97"/>
        <end position="116"/>
    </location>
</feature>
<feature type="transmembrane region" description="Helical" evidence="8">
    <location>
        <begin position="30"/>
        <end position="53"/>
    </location>
</feature>
<evidence type="ECO:0000256" key="4">
    <source>
        <dbReference type="ARBA" id="ARBA00022475"/>
    </source>
</evidence>
<dbReference type="PANTHER" id="PTHR30269:SF37">
    <property type="entry name" value="MEMBRANE TRANSPORTER PROTEIN"/>
    <property type="match status" value="1"/>
</dbReference>
<dbReference type="AlphaFoldDB" id="F8DZN5"/>
<keyword evidence="3" id="KW-0813">Transport</keyword>
<gene>
    <name evidence="9" type="ordered locus">CRES_0726</name>
</gene>
<feature type="transmembrane region" description="Helical" evidence="8">
    <location>
        <begin position="229"/>
        <end position="247"/>
    </location>
</feature>
<dbReference type="Proteomes" id="UP000000492">
    <property type="component" value="Chromosome"/>
</dbReference>
<name>F8DZN5_CORRG</name>
<comment type="similarity">
    <text evidence="2 8">Belongs to the 4-toluene sulfonate uptake permease (TSUP) (TC 2.A.102) family.</text>
</comment>
<evidence type="ECO:0000256" key="5">
    <source>
        <dbReference type="ARBA" id="ARBA00022692"/>
    </source>
</evidence>